<reference evidence="1" key="1">
    <citation type="submission" date="2023-03" db="EMBL/GenBank/DDBJ databases">
        <title>Massive genome expansion in bonnet fungi (Mycena s.s.) driven by repeated elements and novel gene families across ecological guilds.</title>
        <authorList>
            <consortium name="Lawrence Berkeley National Laboratory"/>
            <person name="Harder C.B."/>
            <person name="Miyauchi S."/>
            <person name="Viragh M."/>
            <person name="Kuo A."/>
            <person name="Thoen E."/>
            <person name="Andreopoulos B."/>
            <person name="Lu D."/>
            <person name="Skrede I."/>
            <person name="Drula E."/>
            <person name="Henrissat B."/>
            <person name="Morin E."/>
            <person name="Kohler A."/>
            <person name="Barry K."/>
            <person name="LaButti K."/>
            <person name="Morin E."/>
            <person name="Salamov A."/>
            <person name="Lipzen A."/>
            <person name="Mereny Z."/>
            <person name="Hegedus B."/>
            <person name="Baldrian P."/>
            <person name="Stursova M."/>
            <person name="Weitz H."/>
            <person name="Taylor A."/>
            <person name="Grigoriev I.V."/>
            <person name="Nagy L.G."/>
            <person name="Martin F."/>
            <person name="Kauserud H."/>
        </authorList>
    </citation>
    <scope>NUCLEOTIDE SEQUENCE</scope>
    <source>
        <strain evidence="1">CBHHK200</strain>
    </source>
</reference>
<sequence>MLAKFKQRLHSRGNTAQKSAPVFSGIALLPSETLGGEIFPLVVHGKFRDDLWRRKLLALAGVCTQWRNIVHSTPLLWNQCICLDTHQFSRVGRFREERIVEKYFEAVRMCLTRSAPLPVSISIDWFALRGDRKDFARTVDIISDAAERIESLRTSIVGRNDIGVGILRALEGLPNGTLRALTTIDISFETDTSPHIDLMNAPHLRRVELRVGWNPIDVISIPWLQLTHVTLTAPPLACLAVLARCSNLVSAVLAVLQPMHTSLPDDLPLITATLMHLTSLCLSVSSKLLRAVGNLVLPALTTLELFMVWPKPAILSHLPLGNVRRLTLTMHGVVQTADLYALLRCTPGVTELKLTSYGVENTFLDVLRVDIPSTELLLPQLEMLRIHDTPIFSRHGSRSNSQVIVAFQAMIASRVSTGLRRLVYSPPEFEHSDSQLRDELMLAVAAFSVNGLHVEVL</sequence>
<dbReference type="AlphaFoldDB" id="A0AAD6TJH6"/>
<name>A0AAD6TJH6_9AGAR</name>
<evidence type="ECO:0008006" key="3">
    <source>
        <dbReference type="Google" id="ProtNLM"/>
    </source>
</evidence>
<proteinExistence type="predicted"/>
<evidence type="ECO:0000313" key="2">
    <source>
        <dbReference type="Proteomes" id="UP001218188"/>
    </source>
</evidence>
<evidence type="ECO:0000313" key="1">
    <source>
        <dbReference type="EMBL" id="KAJ7044997.1"/>
    </source>
</evidence>
<comment type="caution">
    <text evidence="1">The sequence shown here is derived from an EMBL/GenBank/DDBJ whole genome shotgun (WGS) entry which is preliminary data.</text>
</comment>
<gene>
    <name evidence="1" type="ORF">C8F04DRAFT_1067325</name>
</gene>
<dbReference type="EMBL" id="JARJCM010000005">
    <property type="protein sequence ID" value="KAJ7044997.1"/>
    <property type="molecule type" value="Genomic_DNA"/>
</dbReference>
<protein>
    <recommendedName>
        <fullName evidence="3">F-box domain-containing protein</fullName>
    </recommendedName>
</protein>
<accession>A0AAD6TJH6</accession>
<keyword evidence="2" id="KW-1185">Reference proteome</keyword>
<dbReference type="Proteomes" id="UP001218188">
    <property type="component" value="Unassembled WGS sequence"/>
</dbReference>
<organism evidence="1 2">
    <name type="scientific">Mycena alexandri</name>
    <dbReference type="NCBI Taxonomy" id="1745969"/>
    <lineage>
        <taxon>Eukaryota</taxon>
        <taxon>Fungi</taxon>
        <taxon>Dikarya</taxon>
        <taxon>Basidiomycota</taxon>
        <taxon>Agaricomycotina</taxon>
        <taxon>Agaricomycetes</taxon>
        <taxon>Agaricomycetidae</taxon>
        <taxon>Agaricales</taxon>
        <taxon>Marasmiineae</taxon>
        <taxon>Mycenaceae</taxon>
        <taxon>Mycena</taxon>
    </lineage>
</organism>
<dbReference type="SUPFAM" id="SSF52047">
    <property type="entry name" value="RNI-like"/>
    <property type="match status" value="1"/>
</dbReference>